<evidence type="ECO:0000256" key="12">
    <source>
        <dbReference type="HAMAP-Rule" id="MF_00983"/>
    </source>
</evidence>
<dbReference type="NCBIfam" id="NF004070">
    <property type="entry name" value="PRK05580.2-2"/>
    <property type="match status" value="1"/>
</dbReference>
<dbReference type="OrthoDB" id="9759544at2"/>
<dbReference type="InterPro" id="IPR041222">
    <property type="entry name" value="PriA_3primeBD"/>
</dbReference>
<feature type="binding site" evidence="12">
    <location>
        <position position="474"/>
    </location>
    <ligand>
        <name>Zn(2+)</name>
        <dbReference type="ChEBI" id="CHEBI:29105"/>
        <label>2</label>
    </ligand>
</feature>
<keyword evidence="16" id="KW-1185">Reference proteome</keyword>
<evidence type="ECO:0000259" key="14">
    <source>
        <dbReference type="PROSITE" id="PS51192"/>
    </source>
</evidence>
<dbReference type="InterPro" id="IPR011545">
    <property type="entry name" value="DEAD/DEAH_box_helicase_dom"/>
</dbReference>
<feature type="compositionally biased region" description="Basic and acidic residues" evidence="13">
    <location>
        <begin position="1"/>
        <end position="17"/>
    </location>
</feature>
<comment type="catalytic activity">
    <reaction evidence="12">
        <text>Couples ATP hydrolysis with the unwinding of duplex DNA by translocating in the 3'-5' direction.</text>
        <dbReference type="EC" id="5.6.2.4"/>
    </reaction>
</comment>
<dbReference type="GO" id="GO:0005524">
    <property type="term" value="F:ATP binding"/>
    <property type="evidence" value="ECO:0007669"/>
    <property type="project" value="UniProtKB-UniRule"/>
</dbReference>
<dbReference type="SMART" id="SM00487">
    <property type="entry name" value="DEXDc"/>
    <property type="match status" value="1"/>
</dbReference>
<dbReference type="AlphaFoldDB" id="A0A5C8PE76"/>
<dbReference type="Pfam" id="PF17764">
    <property type="entry name" value="PriA_3primeBD"/>
    <property type="match status" value="1"/>
</dbReference>
<name>A0A5C8PE76_9HYPH</name>
<dbReference type="InterPro" id="IPR042115">
    <property type="entry name" value="PriA_3primeBD_sf"/>
</dbReference>
<keyword evidence="2 12" id="KW-0235">DNA replication</keyword>
<dbReference type="GO" id="GO:0006270">
    <property type="term" value="P:DNA replication initiation"/>
    <property type="evidence" value="ECO:0007669"/>
    <property type="project" value="TreeGrafter"/>
</dbReference>
<keyword evidence="9 12" id="KW-0238">DNA-binding</keyword>
<feature type="binding site" evidence="12">
    <location>
        <position position="492"/>
    </location>
    <ligand>
        <name>Zn(2+)</name>
        <dbReference type="ChEBI" id="CHEBI:29105"/>
        <label>2</label>
    </ligand>
</feature>
<dbReference type="InterPro" id="IPR027417">
    <property type="entry name" value="P-loop_NTPase"/>
</dbReference>
<comment type="function">
    <text evidence="12">Initiates the restart of stalled replication forks, which reloads the replicative helicase on sites other than the origin of replication. Recognizes and binds to abandoned replication forks and remodels them to uncover a helicase loading site. Promotes assembly of the primosome at these replication forks.</text>
</comment>
<dbReference type="Gene3D" id="3.40.1440.60">
    <property type="entry name" value="PriA, 3(prime) DNA-binding domain"/>
    <property type="match status" value="1"/>
</dbReference>
<feature type="binding site" evidence="12">
    <location>
        <position position="477"/>
    </location>
    <ligand>
        <name>Zn(2+)</name>
        <dbReference type="ChEBI" id="CHEBI:29105"/>
        <label>2</label>
    </ligand>
</feature>
<evidence type="ECO:0000256" key="1">
    <source>
        <dbReference type="ARBA" id="ARBA00022515"/>
    </source>
</evidence>
<feature type="binding site" evidence="12">
    <location>
        <position position="465"/>
    </location>
    <ligand>
        <name>Zn(2+)</name>
        <dbReference type="ChEBI" id="CHEBI:29105"/>
        <label>1</label>
    </ligand>
</feature>
<dbReference type="GO" id="GO:0043138">
    <property type="term" value="F:3'-5' DNA helicase activity"/>
    <property type="evidence" value="ECO:0007669"/>
    <property type="project" value="UniProtKB-EC"/>
</dbReference>
<dbReference type="InterPro" id="IPR001650">
    <property type="entry name" value="Helicase_C-like"/>
</dbReference>
<keyword evidence="1 12" id="KW-0639">Primosome</keyword>
<keyword evidence="5 12" id="KW-0378">Hydrolase</keyword>
<feature type="binding site" evidence="12">
    <location>
        <position position="505"/>
    </location>
    <ligand>
        <name>Zn(2+)</name>
        <dbReference type="ChEBI" id="CHEBI:29105"/>
        <label>1</label>
    </ligand>
</feature>
<feature type="binding site" evidence="12">
    <location>
        <position position="508"/>
    </location>
    <ligand>
        <name>Zn(2+)</name>
        <dbReference type="ChEBI" id="CHEBI:29105"/>
        <label>1</label>
    </ligand>
</feature>
<dbReference type="GO" id="GO:0003677">
    <property type="term" value="F:DNA binding"/>
    <property type="evidence" value="ECO:0007669"/>
    <property type="project" value="UniProtKB-UniRule"/>
</dbReference>
<feature type="region of interest" description="Disordered" evidence="13">
    <location>
        <begin position="1"/>
        <end position="26"/>
    </location>
</feature>
<keyword evidence="4 12" id="KW-0547">Nucleotide-binding</keyword>
<dbReference type="HAMAP" id="MF_00983">
    <property type="entry name" value="PriA"/>
    <property type="match status" value="1"/>
</dbReference>
<accession>A0A5C8PE76</accession>
<keyword evidence="8 12" id="KW-0067">ATP-binding</keyword>
<keyword evidence="3 12" id="KW-0479">Metal-binding</keyword>
<protein>
    <recommendedName>
        <fullName evidence="12">Replication restart protein PriA</fullName>
    </recommendedName>
    <alternativeName>
        <fullName evidence="12">ATP-dependent DNA helicase PriA</fullName>
        <ecNumber evidence="12">5.6.2.4</ecNumber>
    </alternativeName>
    <alternativeName>
        <fullName evidence="12">DNA 3'-5' helicase PriA</fullName>
    </alternativeName>
</protein>
<keyword evidence="7 12" id="KW-0862">Zinc</keyword>
<dbReference type="Gene3D" id="3.40.50.300">
    <property type="entry name" value="P-loop containing nucleotide triphosphate hydrolases"/>
    <property type="match status" value="2"/>
</dbReference>
<feature type="binding site" evidence="12">
    <location>
        <position position="495"/>
    </location>
    <ligand>
        <name>Zn(2+)</name>
        <dbReference type="ChEBI" id="CHEBI:29105"/>
        <label>2</label>
    </ligand>
</feature>
<dbReference type="GO" id="GO:0008270">
    <property type="term" value="F:zinc ion binding"/>
    <property type="evidence" value="ECO:0007669"/>
    <property type="project" value="UniProtKB-UniRule"/>
</dbReference>
<dbReference type="SMART" id="SM00490">
    <property type="entry name" value="HELICc"/>
    <property type="match status" value="1"/>
</dbReference>
<dbReference type="SUPFAM" id="SSF52540">
    <property type="entry name" value="P-loop containing nucleoside triphosphate hydrolases"/>
    <property type="match status" value="2"/>
</dbReference>
<evidence type="ECO:0000256" key="9">
    <source>
        <dbReference type="ARBA" id="ARBA00023125"/>
    </source>
</evidence>
<evidence type="ECO:0000256" key="8">
    <source>
        <dbReference type="ARBA" id="ARBA00022840"/>
    </source>
</evidence>
<dbReference type="Pfam" id="PF00270">
    <property type="entry name" value="DEAD"/>
    <property type="match status" value="1"/>
</dbReference>
<reference evidence="15 16" key="1">
    <citation type="submission" date="2019-06" db="EMBL/GenBank/DDBJ databases">
        <title>New taxonomy in bacterial strain CC-CFT640, isolated from vineyard.</title>
        <authorList>
            <person name="Lin S.-Y."/>
            <person name="Tsai C.-F."/>
            <person name="Young C.-C."/>
        </authorList>
    </citation>
    <scope>NUCLEOTIDE SEQUENCE [LARGE SCALE GENOMIC DNA]</scope>
    <source>
        <strain evidence="15 16">CC-CFT640</strain>
    </source>
</reference>
<evidence type="ECO:0000256" key="6">
    <source>
        <dbReference type="ARBA" id="ARBA00022806"/>
    </source>
</evidence>
<comment type="similarity">
    <text evidence="12">Belongs to the helicase family. PriA subfamily.</text>
</comment>
<keyword evidence="6 12" id="KW-0347">Helicase</keyword>
<dbReference type="EMBL" id="VDUZ01000036">
    <property type="protein sequence ID" value="TXL72098.1"/>
    <property type="molecule type" value="Genomic_DNA"/>
</dbReference>
<dbReference type="PROSITE" id="PS51192">
    <property type="entry name" value="HELICASE_ATP_BIND_1"/>
    <property type="match status" value="1"/>
</dbReference>
<evidence type="ECO:0000256" key="2">
    <source>
        <dbReference type="ARBA" id="ARBA00022705"/>
    </source>
</evidence>
<dbReference type="GO" id="GO:1990077">
    <property type="term" value="C:primosome complex"/>
    <property type="evidence" value="ECO:0007669"/>
    <property type="project" value="UniProtKB-UniRule"/>
</dbReference>
<dbReference type="CDD" id="cd17929">
    <property type="entry name" value="DEXHc_priA"/>
    <property type="match status" value="1"/>
</dbReference>
<dbReference type="InterPro" id="IPR041236">
    <property type="entry name" value="PriA_C"/>
</dbReference>
<evidence type="ECO:0000256" key="5">
    <source>
        <dbReference type="ARBA" id="ARBA00022801"/>
    </source>
</evidence>
<dbReference type="GO" id="GO:0006302">
    <property type="term" value="P:double-strand break repair"/>
    <property type="evidence" value="ECO:0007669"/>
    <property type="project" value="InterPro"/>
</dbReference>
<dbReference type="GO" id="GO:0006269">
    <property type="term" value="P:DNA replication, synthesis of primer"/>
    <property type="evidence" value="ECO:0007669"/>
    <property type="project" value="UniProtKB-KW"/>
</dbReference>
<feature type="binding site" evidence="12">
    <location>
        <position position="468"/>
    </location>
    <ligand>
        <name>Zn(2+)</name>
        <dbReference type="ChEBI" id="CHEBI:29105"/>
        <label>1</label>
    </ligand>
</feature>
<keyword evidence="10 12" id="KW-0413">Isomerase</keyword>
<dbReference type="InterPro" id="IPR040498">
    <property type="entry name" value="PriA_CRR"/>
</dbReference>
<dbReference type="EC" id="5.6.2.4" evidence="12"/>
<evidence type="ECO:0000256" key="13">
    <source>
        <dbReference type="SAM" id="MobiDB-lite"/>
    </source>
</evidence>
<dbReference type="PANTHER" id="PTHR30580">
    <property type="entry name" value="PRIMOSOMAL PROTEIN N"/>
    <property type="match status" value="1"/>
</dbReference>
<evidence type="ECO:0000256" key="7">
    <source>
        <dbReference type="ARBA" id="ARBA00022833"/>
    </source>
</evidence>
<gene>
    <name evidence="12" type="primary">priA</name>
    <name evidence="15" type="ORF">FHP25_27115</name>
</gene>
<dbReference type="GO" id="GO:0016887">
    <property type="term" value="F:ATP hydrolysis activity"/>
    <property type="evidence" value="ECO:0007669"/>
    <property type="project" value="RHEA"/>
</dbReference>
<dbReference type="InterPro" id="IPR005259">
    <property type="entry name" value="PriA"/>
</dbReference>
<comment type="cofactor">
    <cofactor evidence="12">
        <name>Zn(2+)</name>
        <dbReference type="ChEBI" id="CHEBI:29105"/>
    </cofactor>
    <text evidence="12">Binds 2 zinc ions per subunit.</text>
</comment>
<dbReference type="GO" id="GO:0006310">
    <property type="term" value="P:DNA recombination"/>
    <property type="evidence" value="ECO:0007669"/>
    <property type="project" value="InterPro"/>
</dbReference>
<evidence type="ECO:0000313" key="15">
    <source>
        <dbReference type="EMBL" id="TXL72098.1"/>
    </source>
</evidence>
<evidence type="ECO:0000256" key="10">
    <source>
        <dbReference type="ARBA" id="ARBA00023235"/>
    </source>
</evidence>
<comment type="subunit">
    <text evidence="12">Component of the replication restart primosome.</text>
</comment>
<evidence type="ECO:0000256" key="3">
    <source>
        <dbReference type="ARBA" id="ARBA00022723"/>
    </source>
</evidence>
<dbReference type="PANTHER" id="PTHR30580:SF0">
    <property type="entry name" value="PRIMOSOMAL PROTEIN N"/>
    <property type="match status" value="1"/>
</dbReference>
<dbReference type="NCBIfam" id="TIGR00595">
    <property type="entry name" value="priA"/>
    <property type="match status" value="1"/>
</dbReference>
<comment type="catalytic activity">
    <reaction evidence="11 12">
        <text>ATP + H2O = ADP + phosphate + H(+)</text>
        <dbReference type="Rhea" id="RHEA:13065"/>
        <dbReference type="ChEBI" id="CHEBI:15377"/>
        <dbReference type="ChEBI" id="CHEBI:15378"/>
        <dbReference type="ChEBI" id="CHEBI:30616"/>
        <dbReference type="ChEBI" id="CHEBI:43474"/>
        <dbReference type="ChEBI" id="CHEBI:456216"/>
        <dbReference type="EC" id="5.6.2.4"/>
    </reaction>
</comment>
<dbReference type="Pfam" id="PF00271">
    <property type="entry name" value="Helicase_C"/>
    <property type="match status" value="1"/>
</dbReference>
<proteinExistence type="inferred from homology"/>
<evidence type="ECO:0000313" key="16">
    <source>
        <dbReference type="Proteomes" id="UP000321638"/>
    </source>
</evidence>
<dbReference type="Proteomes" id="UP000321638">
    <property type="component" value="Unassembled WGS sequence"/>
</dbReference>
<dbReference type="InterPro" id="IPR014001">
    <property type="entry name" value="Helicase_ATP-bd"/>
</dbReference>
<feature type="domain" description="Helicase ATP-binding" evidence="14">
    <location>
        <begin position="238"/>
        <end position="404"/>
    </location>
</feature>
<dbReference type="Pfam" id="PF18074">
    <property type="entry name" value="PriA_C"/>
    <property type="match status" value="1"/>
</dbReference>
<dbReference type="FunFam" id="3.40.50.300:FF:000489">
    <property type="entry name" value="Primosome assembly protein PriA"/>
    <property type="match status" value="1"/>
</dbReference>
<evidence type="ECO:0000256" key="4">
    <source>
        <dbReference type="ARBA" id="ARBA00022741"/>
    </source>
</evidence>
<comment type="caution">
    <text evidence="15">The sequence shown here is derived from an EMBL/GenBank/DDBJ whole genome shotgun (WGS) entry which is preliminary data.</text>
</comment>
<organism evidence="15 16">
    <name type="scientific">Vineibacter terrae</name>
    <dbReference type="NCBI Taxonomy" id="2586908"/>
    <lineage>
        <taxon>Bacteria</taxon>
        <taxon>Pseudomonadati</taxon>
        <taxon>Pseudomonadota</taxon>
        <taxon>Alphaproteobacteria</taxon>
        <taxon>Hyphomicrobiales</taxon>
        <taxon>Vineibacter</taxon>
    </lineage>
</organism>
<dbReference type="Pfam" id="PF18319">
    <property type="entry name" value="Zn_ribbon_PriA"/>
    <property type="match status" value="1"/>
</dbReference>
<sequence length="756" mass="80915">MQRRDAPSSEWPADRQGDGPAAADAPAVRVDHDATVAVLLPLPLGEAYDYRVPSSMALAPGDFVAVPLGKRTLAGVVWGKARGDVDPGKLRDVERILPAPPMSDPMRRFVAWVAAYTLSPPGAVLRMAMSVTDALEAPRTETVYRLAPAATPLALAGVKLTPARRRVLDFLREAPALPLVDVARQAGVGAAVVKALVDAGWVEAVQRRQARAAAPAAPAFRPTLSEAQAAAAADLVDKVNAGGFSTTLLDGVPGAGKTEVYFEPIAAALAQGRQALVLLPEIALSTQWLDRFARRFGMRPAEWHSDLTSTERRRTWRDVAEKRAGVVVGARSALFLPFADLAVIVVDEEHDGAFKQEDGTLYNARDMAVVRARLSDVPIVLASATPSLETVANARAGRYGALHLPDRHGGAQLPGVAVVDLRRQAPARGRWLAPAVVTAVNETLARGEQVLLFLNRRGYAPLTLCRTCGHRLQCPHCSAWLVEHRFRGRLICHHCGYGAPLPAACPSCEDKDSFVPCGPGVERLAEEALALFPDKRIEIFASDTVGSRRAAQAMVERIAAGEIDLVIGTQMAAKGYHFPLLTLVVVVDADLGLAGGDLRAAERTFQLLYQVAGRAGRAEKPGRALLQTHIPDHPVIQALASGERDQFNAAEMAARESAGWPPFGRLVAIIVSGTDEAATDDAARALARAAPVMDGIKVLGPAPAPLSLLRGRFRRRLLLRSQRGLKVQGIVADWLAQVTVPPSVRVQVDIDPYSFM</sequence>
<evidence type="ECO:0000256" key="11">
    <source>
        <dbReference type="ARBA" id="ARBA00048988"/>
    </source>
</evidence>